<dbReference type="EMBL" id="JBANQN010000008">
    <property type="protein sequence ID" value="KAK6781882.1"/>
    <property type="molecule type" value="Genomic_DNA"/>
</dbReference>
<name>A0AAN8TBC6_SOLBU</name>
<comment type="caution">
    <text evidence="1">The sequence shown here is derived from an EMBL/GenBank/DDBJ whole genome shotgun (WGS) entry which is preliminary data.</text>
</comment>
<sequence length="92" mass="10993">MITIRDEVEHDIWWQVKAENSSFWFHNWIRQGAVYFLEEGTVRDEELEVKDFIINGEWDVQKLNLHFRGDGHVYHRVLSHTQIKSVLIRSGG</sequence>
<protein>
    <submittedName>
        <fullName evidence="1">Uncharacterized protein</fullName>
    </submittedName>
</protein>
<evidence type="ECO:0000313" key="2">
    <source>
        <dbReference type="Proteomes" id="UP001371456"/>
    </source>
</evidence>
<organism evidence="1 2">
    <name type="scientific">Solanum bulbocastanum</name>
    <name type="common">Wild potato</name>
    <dbReference type="NCBI Taxonomy" id="147425"/>
    <lineage>
        <taxon>Eukaryota</taxon>
        <taxon>Viridiplantae</taxon>
        <taxon>Streptophyta</taxon>
        <taxon>Embryophyta</taxon>
        <taxon>Tracheophyta</taxon>
        <taxon>Spermatophyta</taxon>
        <taxon>Magnoliopsida</taxon>
        <taxon>eudicotyledons</taxon>
        <taxon>Gunneridae</taxon>
        <taxon>Pentapetalae</taxon>
        <taxon>asterids</taxon>
        <taxon>lamiids</taxon>
        <taxon>Solanales</taxon>
        <taxon>Solanaceae</taxon>
        <taxon>Solanoideae</taxon>
        <taxon>Solaneae</taxon>
        <taxon>Solanum</taxon>
    </lineage>
</organism>
<dbReference type="AlphaFoldDB" id="A0AAN8TBC6"/>
<proteinExistence type="predicted"/>
<gene>
    <name evidence="1" type="ORF">RDI58_019678</name>
</gene>
<dbReference type="Proteomes" id="UP001371456">
    <property type="component" value="Unassembled WGS sequence"/>
</dbReference>
<reference evidence="1 2" key="1">
    <citation type="submission" date="2024-02" db="EMBL/GenBank/DDBJ databases">
        <title>de novo genome assembly of Solanum bulbocastanum strain 11H21.</title>
        <authorList>
            <person name="Hosaka A.J."/>
        </authorList>
    </citation>
    <scope>NUCLEOTIDE SEQUENCE [LARGE SCALE GENOMIC DNA]</scope>
    <source>
        <tissue evidence="1">Young leaves</tissue>
    </source>
</reference>
<keyword evidence="2" id="KW-1185">Reference proteome</keyword>
<evidence type="ECO:0000313" key="1">
    <source>
        <dbReference type="EMBL" id="KAK6781882.1"/>
    </source>
</evidence>
<accession>A0AAN8TBC6</accession>